<name>A0A0D2KVI9_HYPSF</name>
<proteinExistence type="inferred from homology"/>
<dbReference type="Pfam" id="PF11807">
    <property type="entry name" value="UstYa"/>
    <property type="match status" value="1"/>
</dbReference>
<dbReference type="Proteomes" id="UP000054270">
    <property type="component" value="Unassembled WGS sequence"/>
</dbReference>
<dbReference type="InterPro" id="IPR021765">
    <property type="entry name" value="UstYa-like"/>
</dbReference>
<protein>
    <submittedName>
        <fullName evidence="3">Uncharacterized protein</fullName>
    </submittedName>
</protein>
<dbReference type="OrthoDB" id="3687641at2759"/>
<feature type="non-terminal residue" evidence="3">
    <location>
        <position position="163"/>
    </location>
</feature>
<feature type="non-terminal residue" evidence="3">
    <location>
        <position position="1"/>
    </location>
</feature>
<organism evidence="3 4">
    <name type="scientific">Hypholoma sublateritium (strain FD-334 SS-4)</name>
    <dbReference type="NCBI Taxonomy" id="945553"/>
    <lineage>
        <taxon>Eukaryota</taxon>
        <taxon>Fungi</taxon>
        <taxon>Dikarya</taxon>
        <taxon>Basidiomycota</taxon>
        <taxon>Agaricomycotina</taxon>
        <taxon>Agaricomycetes</taxon>
        <taxon>Agaricomycetidae</taxon>
        <taxon>Agaricales</taxon>
        <taxon>Agaricineae</taxon>
        <taxon>Strophariaceae</taxon>
        <taxon>Hypholoma</taxon>
    </lineage>
</organism>
<gene>
    <name evidence="3" type="ORF">HYPSUDRAFT_106902</name>
</gene>
<dbReference type="PANTHER" id="PTHR33365:SF4">
    <property type="entry name" value="CYCLOCHLOROTINE BIOSYNTHESIS PROTEIN O"/>
    <property type="match status" value="1"/>
</dbReference>
<dbReference type="OMA" id="QNIMCQA"/>
<dbReference type="PANTHER" id="PTHR33365">
    <property type="entry name" value="YALI0B05434P"/>
    <property type="match status" value="1"/>
</dbReference>
<reference evidence="4" key="1">
    <citation type="submission" date="2014-04" db="EMBL/GenBank/DDBJ databases">
        <title>Evolutionary Origins and Diversification of the Mycorrhizal Mutualists.</title>
        <authorList>
            <consortium name="DOE Joint Genome Institute"/>
            <consortium name="Mycorrhizal Genomics Consortium"/>
            <person name="Kohler A."/>
            <person name="Kuo A."/>
            <person name="Nagy L.G."/>
            <person name="Floudas D."/>
            <person name="Copeland A."/>
            <person name="Barry K.W."/>
            <person name="Cichocki N."/>
            <person name="Veneault-Fourrey C."/>
            <person name="LaButti K."/>
            <person name="Lindquist E.A."/>
            <person name="Lipzen A."/>
            <person name="Lundell T."/>
            <person name="Morin E."/>
            <person name="Murat C."/>
            <person name="Riley R."/>
            <person name="Ohm R."/>
            <person name="Sun H."/>
            <person name="Tunlid A."/>
            <person name="Henrissat B."/>
            <person name="Grigoriev I.V."/>
            <person name="Hibbett D.S."/>
            <person name="Martin F."/>
        </authorList>
    </citation>
    <scope>NUCLEOTIDE SEQUENCE [LARGE SCALE GENOMIC DNA]</scope>
    <source>
        <strain evidence="4">FD-334 SS-4</strain>
    </source>
</reference>
<comment type="pathway">
    <text evidence="1">Mycotoxin biosynthesis.</text>
</comment>
<sequence length="163" mass="19237">FNGSLEYPSIYHGKPYMELDEAWHRITKGVRVIRLTREDLLEIGKQDTPSKVKFSEADGGGYMAALEVAHELHCLNVLRKYLHFDYYGKEDPFFTESEPKTYRKHLEHCIEILRQSLMCTAHNNMITFEWVRGFSTPYPDFNTRHICRDFEKIISWQNAHGVH</sequence>
<dbReference type="STRING" id="945553.A0A0D2KVI9"/>
<dbReference type="AlphaFoldDB" id="A0A0D2KVI9"/>
<accession>A0A0D2KVI9</accession>
<evidence type="ECO:0000256" key="2">
    <source>
        <dbReference type="ARBA" id="ARBA00035112"/>
    </source>
</evidence>
<evidence type="ECO:0000256" key="1">
    <source>
        <dbReference type="ARBA" id="ARBA00004685"/>
    </source>
</evidence>
<evidence type="ECO:0000313" key="3">
    <source>
        <dbReference type="EMBL" id="KJA18657.1"/>
    </source>
</evidence>
<comment type="similarity">
    <text evidence="2">Belongs to the ustYa family.</text>
</comment>
<dbReference type="GO" id="GO:0043386">
    <property type="term" value="P:mycotoxin biosynthetic process"/>
    <property type="evidence" value="ECO:0007669"/>
    <property type="project" value="InterPro"/>
</dbReference>
<keyword evidence="4" id="KW-1185">Reference proteome</keyword>
<evidence type="ECO:0000313" key="4">
    <source>
        <dbReference type="Proteomes" id="UP000054270"/>
    </source>
</evidence>
<dbReference type="EMBL" id="KN817586">
    <property type="protein sequence ID" value="KJA18657.1"/>
    <property type="molecule type" value="Genomic_DNA"/>
</dbReference>